<dbReference type="GO" id="GO:0034657">
    <property type="term" value="C:GID complex"/>
    <property type="evidence" value="ECO:0007669"/>
    <property type="project" value="TreeGrafter"/>
</dbReference>
<dbReference type="Pfam" id="PF00400">
    <property type="entry name" value="WD40"/>
    <property type="match status" value="2"/>
</dbReference>
<sequence length="670" mass="76224">MLFAPVWRRAFVRCRPSSSNPSPLRHGTPLLTTPRVCSVRCLCRVQSSKVQRGVERPTSPHAAGPAAKRARMNVDYNVHYSGNRSVAQRLKQCSLKDLNNTSNGNLAFKTPSLPGCKPSPKLTAKQHNTIRIIAQYLRDLGLKESLDALTEESGCKVENANARKLREAIYKAKWDDAIAVLEKCYANLKPHQLQTAKLLILEEKFYDLLHANNTPMALRLLREEFPNTAAQREKRTSMIRMLFMDKQYLSQVPEAMRYRTKRDRRKLVIKVQRVLPATFILPPARLEQLLNQAHATQVSKCRVHLKKESSEGLEAPDVFVDHRCQRRSSRGYISTQTITDHKYEVWCVEFSPNGKLLASCSKSSCVLIHSVTCGGKKVEMLHRLAGYDTAEIVSCMSWSGDSKLLAIACTEQAPFDIMVFDAKEGRLLRTVENLPNSLFTTCAFFNASNYFLIVGDERGHLQICDIKETTETYILGFWEGYRVRGVYGMSDCVTVLASDTHHRLRRYRFDNRVDETVFMEEVPIISFRVHPNERFVLTTTQRNLRMWDLQTKTLIRNFYGAQQGNLVIHAGFGGINYEYLATGTEDHKVMIWGIGNSKHALKLRGHRRVVNGVTWNSKYPTMLASCSQDGTVCIWNIARSNSRPESPSKKKGHKKTGSQPSNGKEKRKRR</sequence>
<dbReference type="Proteomes" id="UP001196413">
    <property type="component" value="Unassembled WGS sequence"/>
</dbReference>
<evidence type="ECO:0000256" key="4">
    <source>
        <dbReference type="SAM" id="MobiDB-lite"/>
    </source>
</evidence>
<name>A0AAD5MGS9_PARTN</name>
<dbReference type="InterPro" id="IPR015943">
    <property type="entry name" value="WD40/YVTN_repeat-like_dom_sf"/>
</dbReference>
<evidence type="ECO:0000256" key="2">
    <source>
        <dbReference type="ARBA" id="ARBA00022737"/>
    </source>
</evidence>
<evidence type="ECO:0008006" key="7">
    <source>
        <dbReference type="Google" id="ProtNLM"/>
    </source>
</evidence>
<dbReference type="Gene3D" id="2.130.10.10">
    <property type="entry name" value="YVTN repeat-like/Quinoprotein amine dehydrogenase"/>
    <property type="match status" value="2"/>
</dbReference>
<dbReference type="SMART" id="SM00320">
    <property type="entry name" value="WD40"/>
    <property type="match status" value="6"/>
</dbReference>
<dbReference type="InterPro" id="IPR019775">
    <property type="entry name" value="WD40_repeat_CS"/>
</dbReference>
<protein>
    <recommendedName>
        <fullName evidence="7">WD repeat-containing protein 55 homolog</fullName>
    </recommendedName>
</protein>
<dbReference type="PROSITE" id="PS50896">
    <property type="entry name" value="LISH"/>
    <property type="match status" value="1"/>
</dbReference>
<dbReference type="PANTHER" id="PTHR22838:SF0">
    <property type="entry name" value="WD REPEAT-CONTAINING PROTEIN 26"/>
    <property type="match status" value="1"/>
</dbReference>
<reference evidence="5" key="1">
    <citation type="submission" date="2021-06" db="EMBL/GenBank/DDBJ databases">
        <title>Parelaphostrongylus tenuis whole genome reference sequence.</title>
        <authorList>
            <person name="Garwood T.J."/>
            <person name="Larsen P.A."/>
            <person name="Fountain-Jones N.M."/>
            <person name="Garbe J.R."/>
            <person name="Macchietto M.G."/>
            <person name="Kania S.A."/>
            <person name="Gerhold R.W."/>
            <person name="Richards J.E."/>
            <person name="Wolf T.M."/>
        </authorList>
    </citation>
    <scope>NUCLEOTIDE SEQUENCE</scope>
    <source>
        <strain evidence="5">MNPRO001-30</strain>
        <tissue evidence="5">Meninges</tissue>
    </source>
</reference>
<keyword evidence="2" id="KW-0677">Repeat</keyword>
<evidence type="ECO:0000313" key="5">
    <source>
        <dbReference type="EMBL" id="KAJ1358275.1"/>
    </source>
</evidence>
<keyword evidence="1 3" id="KW-0853">WD repeat</keyword>
<dbReference type="SUPFAM" id="SSF50978">
    <property type="entry name" value="WD40 repeat-like"/>
    <property type="match status" value="1"/>
</dbReference>
<feature type="repeat" description="WD" evidence="3">
    <location>
        <begin position="603"/>
        <end position="645"/>
    </location>
</feature>
<dbReference type="InterPro" id="IPR001680">
    <property type="entry name" value="WD40_rpt"/>
</dbReference>
<dbReference type="AlphaFoldDB" id="A0AAD5MGS9"/>
<dbReference type="PROSITE" id="PS50294">
    <property type="entry name" value="WD_REPEATS_REGION"/>
    <property type="match status" value="1"/>
</dbReference>
<dbReference type="SMART" id="SM00667">
    <property type="entry name" value="LisH"/>
    <property type="match status" value="1"/>
</dbReference>
<keyword evidence="6" id="KW-1185">Reference proteome</keyword>
<gene>
    <name evidence="5" type="ORF">KIN20_016670</name>
</gene>
<evidence type="ECO:0000313" key="6">
    <source>
        <dbReference type="Proteomes" id="UP001196413"/>
    </source>
</evidence>
<dbReference type="InterPro" id="IPR051350">
    <property type="entry name" value="WD_repeat-ST_regulator"/>
</dbReference>
<organism evidence="5 6">
    <name type="scientific">Parelaphostrongylus tenuis</name>
    <name type="common">Meningeal worm</name>
    <dbReference type="NCBI Taxonomy" id="148309"/>
    <lineage>
        <taxon>Eukaryota</taxon>
        <taxon>Metazoa</taxon>
        <taxon>Ecdysozoa</taxon>
        <taxon>Nematoda</taxon>
        <taxon>Chromadorea</taxon>
        <taxon>Rhabditida</taxon>
        <taxon>Rhabditina</taxon>
        <taxon>Rhabditomorpha</taxon>
        <taxon>Strongyloidea</taxon>
        <taxon>Metastrongylidae</taxon>
        <taxon>Parelaphostrongylus</taxon>
    </lineage>
</organism>
<proteinExistence type="predicted"/>
<dbReference type="InterPro" id="IPR036322">
    <property type="entry name" value="WD40_repeat_dom_sf"/>
</dbReference>
<dbReference type="PROSITE" id="PS50082">
    <property type="entry name" value="WD_REPEATS_2"/>
    <property type="match status" value="1"/>
</dbReference>
<dbReference type="InterPro" id="IPR006594">
    <property type="entry name" value="LisH"/>
</dbReference>
<comment type="caution">
    <text evidence="5">The sequence shown here is derived from an EMBL/GenBank/DDBJ whole genome shotgun (WGS) entry which is preliminary data.</text>
</comment>
<dbReference type="PROSITE" id="PS00678">
    <property type="entry name" value="WD_REPEATS_1"/>
    <property type="match status" value="1"/>
</dbReference>
<dbReference type="PANTHER" id="PTHR22838">
    <property type="entry name" value="WD REPEAT PROTEIN 26-RELATED"/>
    <property type="match status" value="1"/>
</dbReference>
<evidence type="ECO:0000256" key="1">
    <source>
        <dbReference type="ARBA" id="ARBA00022574"/>
    </source>
</evidence>
<feature type="region of interest" description="Disordered" evidence="4">
    <location>
        <begin position="640"/>
        <end position="670"/>
    </location>
</feature>
<evidence type="ECO:0000256" key="3">
    <source>
        <dbReference type="PROSITE-ProRule" id="PRU00221"/>
    </source>
</evidence>
<accession>A0AAD5MGS9</accession>
<dbReference type="Pfam" id="PF23627">
    <property type="entry name" value="LisH_WDR26"/>
    <property type="match status" value="1"/>
</dbReference>
<dbReference type="EMBL" id="JAHQIW010003351">
    <property type="protein sequence ID" value="KAJ1358275.1"/>
    <property type="molecule type" value="Genomic_DNA"/>
</dbReference>
<dbReference type="GO" id="GO:0043161">
    <property type="term" value="P:proteasome-mediated ubiquitin-dependent protein catabolic process"/>
    <property type="evidence" value="ECO:0007669"/>
    <property type="project" value="TreeGrafter"/>
</dbReference>